<dbReference type="EMBL" id="JAMFTS010000004">
    <property type="protein sequence ID" value="KAJ4763951.1"/>
    <property type="molecule type" value="Genomic_DNA"/>
</dbReference>
<reference evidence="7" key="1">
    <citation type="submission" date="2022-08" db="EMBL/GenBank/DDBJ databases">
        <authorList>
            <person name="Marques A."/>
        </authorList>
    </citation>
    <scope>NUCLEOTIDE SEQUENCE</scope>
    <source>
        <strain evidence="7">RhyPub2mFocal</strain>
        <tissue evidence="7">Leaves</tissue>
    </source>
</reference>
<dbReference type="PROSITE" id="PS50004">
    <property type="entry name" value="C2"/>
    <property type="match status" value="1"/>
</dbReference>
<dbReference type="SMART" id="SM00239">
    <property type="entry name" value="C2"/>
    <property type="match status" value="1"/>
</dbReference>
<evidence type="ECO:0000256" key="2">
    <source>
        <dbReference type="ARBA" id="ARBA00022692"/>
    </source>
</evidence>
<dbReference type="Pfam" id="PF00168">
    <property type="entry name" value="C2"/>
    <property type="match status" value="1"/>
</dbReference>
<dbReference type="Pfam" id="PF16016">
    <property type="entry name" value="VASt"/>
    <property type="match status" value="2"/>
</dbReference>
<evidence type="ECO:0000313" key="8">
    <source>
        <dbReference type="Proteomes" id="UP001140206"/>
    </source>
</evidence>
<evidence type="ECO:0000313" key="7">
    <source>
        <dbReference type="EMBL" id="KAJ4763951.1"/>
    </source>
</evidence>
<keyword evidence="3" id="KW-1133">Transmembrane helix</keyword>
<dbReference type="InterPro" id="IPR035892">
    <property type="entry name" value="C2_domain_sf"/>
</dbReference>
<dbReference type="InterPro" id="IPR044511">
    <property type="entry name" value="At1g03370/At5g50170-like"/>
</dbReference>
<proteinExistence type="predicted"/>
<evidence type="ECO:0000259" key="6">
    <source>
        <dbReference type="PROSITE" id="PS51778"/>
    </source>
</evidence>
<dbReference type="Pfam" id="PF02893">
    <property type="entry name" value="GRAM"/>
    <property type="match status" value="1"/>
</dbReference>
<keyword evidence="4" id="KW-0472">Membrane</keyword>
<dbReference type="AlphaFoldDB" id="A0AAV8D9X7"/>
<dbReference type="SMART" id="SM00568">
    <property type="entry name" value="GRAM"/>
    <property type="match status" value="1"/>
</dbReference>
<dbReference type="InterPro" id="IPR004182">
    <property type="entry name" value="GRAM"/>
</dbReference>
<dbReference type="PANTHER" id="PTHR46296">
    <property type="entry name" value="BNAA05G37250D PROTEIN"/>
    <property type="match status" value="1"/>
</dbReference>
<feature type="domain" description="VASt" evidence="6">
    <location>
        <begin position="638"/>
        <end position="800"/>
    </location>
</feature>
<dbReference type="InterPro" id="IPR031968">
    <property type="entry name" value="VASt"/>
</dbReference>
<feature type="domain" description="C2" evidence="5">
    <location>
        <begin position="317"/>
        <end position="434"/>
    </location>
</feature>
<dbReference type="GO" id="GO:0016020">
    <property type="term" value="C:membrane"/>
    <property type="evidence" value="ECO:0007669"/>
    <property type="project" value="UniProtKB-SubCell"/>
</dbReference>
<protein>
    <submittedName>
        <fullName evidence="7">C2 and GRAM domain-containing protein</fullName>
    </submittedName>
</protein>
<gene>
    <name evidence="7" type="ORF">LUZ62_074326</name>
</gene>
<evidence type="ECO:0000256" key="3">
    <source>
        <dbReference type="ARBA" id="ARBA00022989"/>
    </source>
</evidence>
<evidence type="ECO:0000256" key="1">
    <source>
        <dbReference type="ARBA" id="ARBA00004167"/>
    </source>
</evidence>
<dbReference type="Gene3D" id="2.30.29.30">
    <property type="entry name" value="Pleckstrin-homology domain (PH domain)/Phosphotyrosine-binding domain (PTB)"/>
    <property type="match status" value="1"/>
</dbReference>
<organism evidence="7 8">
    <name type="scientific">Rhynchospora pubera</name>
    <dbReference type="NCBI Taxonomy" id="906938"/>
    <lineage>
        <taxon>Eukaryota</taxon>
        <taxon>Viridiplantae</taxon>
        <taxon>Streptophyta</taxon>
        <taxon>Embryophyta</taxon>
        <taxon>Tracheophyta</taxon>
        <taxon>Spermatophyta</taxon>
        <taxon>Magnoliopsida</taxon>
        <taxon>Liliopsida</taxon>
        <taxon>Poales</taxon>
        <taxon>Cyperaceae</taxon>
        <taxon>Cyperoideae</taxon>
        <taxon>Rhynchosporeae</taxon>
        <taxon>Rhynchospora</taxon>
    </lineage>
</organism>
<dbReference type="PANTHER" id="PTHR46296:SF8">
    <property type="entry name" value="OS06G0297800 PROTEIN"/>
    <property type="match status" value="1"/>
</dbReference>
<dbReference type="InterPro" id="IPR000008">
    <property type="entry name" value="C2_dom"/>
</dbReference>
<dbReference type="Proteomes" id="UP001140206">
    <property type="component" value="Chromosome 4"/>
</dbReference>
<dbReference type="PROSITE" id="PS51778">
    <property type="entry name" value="VAST"/>
    <property type="match status" value="2"/>
</dbReference>
<evidence type="ECO:0000259" key="5">
    <source>
        <dbReference type="PROSITE" id="PS50004"/>
    </source>
</evidence>
<dbReference type="InterPro" id="IPR011993">
    <property type="entry name" value="PH-like_dom_sf"/>
</dbReference>
<dbReference type="CDD" id="cd00030">
    <property type="entry name" value="C2"/>
    <property type="match status" value="1"/>
</dbReference>
<evidence type="ECO:0000256" key="4">
    <source>
        <dbReference type="ARBA" id="ARBA00023136"/>
    </source>
</evidence>
<keyword evidence="8" id="KW-1185">Reference proteome</keyword>
<accession>A0AAV8D9X7</accession>
<comment type="caution">
    <text evidence="7">The sequence shown here is derived from an EMBL/GenBank/DDBJ whole genome shotgun (WGS) entry which is preliminary data.</text>
</comment>
<dbReference type="Gene3D" id="2.60.40.150">
    <property type="entry name" value="C2 domain"/>
    <property type="match status" value="1"/>
</dbReference>
<dbReference type="SUPFAM" id="SSF49562">
    <property type="entry name" value="C2 domain (Calcium/lipid-binding domain, CaLB)"/>
    <property type="match status" value="1"/>
</dbReference>
<sequence>MQRNLVSEASPEDDSNLILSSDLDSSFDQLLSSFKSARQGREITETFNGDLLLDHYYTISSTKLNSLLFNPRTRFWHALSRIQGTVGFQAEDWTSESNGEVLKRSVTYQKAAQPPLLFKPVNVEEEQTYAGIENETFTILCSVRTPDVLLGNSFKTELLYSISPGPDLAEEQKTSHLVITWRIKFSKGTIFESMVRDSARKGLKSSFGQFSELLGRNAELIELKDLGAKLQMLASVEPDFESSWRMAMKSFANPTFIFSVLGIGYILVHVAKANARVIQGLEFPLFDLPDSFGELVFPVVLTLLGERALGMVSRFLAARRHQASDHGVRAHGKGWMLTVALLEGSNLDAVDSTESDPYVVFTCNGQSKISSIKFLTLKPQWNEIFSFDAMDGAPALMEVDLYGSSGLHKETALLGHTEVNFLSSKLSDLGDMWVSLTRNVVLAGESHLHLRIFIENNKGTDIVREYHEKLEREVGRKVSINSAQKNAAFQMHFGLPQEEFLIKDFKCELRKEGTIKFGRLHLSPRTICFRTDIFYQDCTFFFIWEDIESIREVPPSTIRSSSLLIILRKGKGLVSNHEATSFDEEGRQSFLFQTFTSFEAASRIIMTIWKSRDPKQKVGLVEEEAGSPLCIGGIDESLMSEVFSSSLPLNISFVMELYNGGEFEQRVMKKVGCTEYTVTAWEPVKVDVYQRQVNFKLGKHLPWYNGKIQSTQHKSIVQGRNGWIIEQILTIPHAVLGSHFNVCLRYQIEHETPDACHVSACVGIKWLKITRSSQVIARSTLFILTSRIKKMFSLIEKEFK</sequence>
<comment type="subcellular location">
    <subcellularLocation>
        <location evidence="1">Membrane</location>
        <topology evidence="1">Single-pass membrane protein</topology>
    </subcellularLocation>
</comment>
<feature type="domain" description="VASt" evidence="6">
    <location>
        <begin position="48"/>
        <end position="222"/>
    </location>
</feature>
<name>A0AAV8D9X7_9POAL</name>
<keyword evidence="2" id="KW-0812">Transmembrane</keyword>